<evidence type="ECO:0000256" key="2">
    <source>
        <dbReference type="ARBA" id="ARBA00005600"/>
    </source>
</evidence>
<dbReference type="SUPFAM" id="SSF54076">
    <property type="entry name" value="RNase A-like"/>
    <property type="match status" value="1"/>
</dbReference>
<keyword evidence="4" id="KW-0964">Secreted</keyword>
<dbReference type="Proteomes" id="UP000028990">
    <property type="component" value="Unassembled WGS sequence"/>
</dbReference>
<reference evidence="12 13" key="1">
    <citation type="submission" date="2013-11" db="EMBL/GenBank/DDBJ databases">
        <title>The Damaraland mole rat (Fukomys damarensis) genome and evolution of African mole rats.</title>
        <authorList>
            <person name="Gladyshev V.N."/>
            <person name="Fang X."/>
        </authorList>
    </citation>
    <scope>NUCLEOTIDE SEQUENCE [LARGE SCALE GENOMIC DNA]</scope>
    <source>
        <tissue evidence="12">Liver</tissue>
    </source>
</reference>
<keyword evidence="7" id="KW-0325">Glycoprotein</keyword>
<dbReference type="PANTHER" id="PTHR11437">
    <property type="entry name" value="RIBONUCLEASE"/>
    <property type="match status" value="1"/>
</dbReference>
<organism evidence="12 13">
    <name type="scientific">Fukomys damarensis</name>
    <name type="common">Damaraland mole rat</name>
    <name type="synonym">Cryptomys damarensis</name>
    <dbReference type="NCBI Taxonomy" id="885580"/>
    <lineage>
        <taxon>Eukaryota</taxon>
        <taxon>Metazoa</taxon>
        <taxon>Chordata</taxon>
        <taxon>Craniata</taxon>
        <taxon>Vertebrata</taxon>
        <taxon>Euteleostomi</taxon>
        <taxon>Mammalia</taxon>
        <taxon>Eutheria</taxon>
        <taxon>Euarchontoglires</taxon>
        <taxon>Glires</taxon>
        <taxon>Rodentia</taxon>
        <taxon>Hystricomorpha</taxon>
        <taxon>Bathyergidae</taxon>
        <taxon>Fukomys</taxon>
    </lineage>
</organism>
<dbReference type="PANTHER" id="PTHR11437:SF63">
    <property type="entry name" value="INACTIVE RIBONUCLEASE-LIKE PROTEIN 10"/>
    <property type="match status" value="1"/>
</dbReference>
<evidence type="ECO:0000313" key="13">
    <source>
        <dbReference type="Proteomes" id="UP000028990"/>
    </source>
</evidence>
<dbReference type="InterPro" id="IPR036816">
    <property type="entry name" value="RNaseA-like_dom_sf"/>
</dbReference>
<dbReference type="GO" id="GO:0003676">
    <property type="term" value="F:nucleic acid binding"/>
    <property type="evidence" value="ECO:0007669"/>
    <property type="project" value="InterPro"/>
</dbReference>
<dbReference type="eggNOG" id="ENOG502RPGF">
    <property type="taxonomic scope" value="Eukaryota"/>
</dbReference>
<evidence type="ECO:0000256" key="5">
    <source>
        <dbReference type="ARBA" id="ARBA00022729"/>
    </source>
</evidence>
<evidence type="ECO:0000256" key="1">
    <source>
        <dbReference type="ARBA" id="ARBA00004613"/>
    </source>
</evidence>
<comment type="subcellular location">
    <subcellularLocation>
        <location evidence="1">Secreted</location>
    </subcellularLocation>
</comment>
<dbReference type="GO" id="GO:0050830">
    <property type="term" value="P:defense response to Gram-positive bacterium"/>
    <property type="evidence" value="ECO:0007669"/>
    <property type="project" value="TreeGrafter"/>
</dbReference>
<comment type="function">
    <text evidence="9">Secreted proximal epididymal protein required for post-testicular sperm maturation and male fertility. May be involved in sperm adhesion to the egg zona pellucida. Does not have ribonuclease activity.</text>
</comment>
<feature type="domain" description="Ribonuclease A-domain" evidence="11">
    <location>
        <begin position="102"/>
        <end position="216"/>
    </location>
</feature>
<evidence type="ECO:0000256" key="9">
    <source>
        <dbReference type="ARBA" id="ARBA00045197"/>
    </source>
</evidence>
<comment type="similarity">
    <text evidence="2">Belongs to the pancreatic ribonuclease family.</text>
</comment>
<keyword evidence="13" id="KW-1185">Reference proteome</keyword>
<dbReference type="InterPro" id="IPR023412">
    <property type="entry name" value="RNaseA_domain"/>
</dbReference>
<protein>
    <recommendedName>
        <fullName evidence="3">Inactive ribonuclease-like protein 10</fullName>
    </recommendedName>
</protein>
<dbReference type="AlphaFoldDB" id="A0A091DYQ7"/>
<evidence type="ECO:0000313" key="12">
    <source>
        <dbReference type="EMBL" id="KFO37219.1"/>
    </source>
</evidence>
<dbReference type="GO" id="GO:0007155">
    <property type="term" value="P:cell adhesion"/>
    <property type="evidence" value="ECO:0007669"/>
    <property type="project" value="UniProtKB-KW"/>
</dbReference>
<dbReference type="Gene3D" id="3.10.130.10">
    <property type="entry name" value="Ribonuclease A-like domain"/>
    <property type="match status" value="1"/>
</dbReference>
<keyword evidence="6" id="KW-0130">Cell adhesion</keyword>
<gene>
    <name evidence="12" type="ORF">H920_01382</name>
</gene>
<evidence type="ECO:0000256" key="6">
    <source>
        <dbReference type="ARBA" id="ARBA00022889"/>
    </source>
</evidence>
<accession>A0A091DYQ7</accession>
<dbReference type="InterPro" id="IPR001427">
    <property type="entry name" value="RNaseA"/>
</dbReference>
<dbReference type="GO" id="GO:0005576">
    <property type="term" value="C:extracellular region"/>
    <property type="evidence" value="ECO:0007669"/>
    <property type="project" value="UniProtKB-SubCell"/>
</dbReference>
<evidence type="ECO:0000256" key="3">
    <source>
        <dbReference type="ARBA" id="ARBA00021355"/>
    </source>
</evidence>
<evidence type="ECO:0000256" key="8">
    <source>
        <dbReference type="ARBA" id="ARBA00023279"/>
    </source>
</evidence>
<dbReference type="OMA" id="GQVTPHC"/>
<dbReference type="GO" id="GO:0007338">
    <property type="term" value="P:single fertilization"/>
    <property type="evidence" value="ECO:0007669"/>
    <property type="project" value="UniProtKB-KW"/>
</dbReference>
<dbReference type="FunFam" id="3.10.130.10:FF:000002">
    <property type="entry name" value="Inactive ribonuclease-like protein 10"/>
    <property type="match status" value="1"/>
</dbReference>
<proteinExistence type="inferred from homology"/>
<evidence type="ECO:0000259" key="11">
    <source>
        <dbReference type="SMART" id="SM00092"/>
    </source>
</evidence>
<evidence type="ECO:0000256" key="4">
    <source>
        <dbReference type="ARBA" id="ARBA00022525"/>
    </source>
</evidence>
<dbReference type="STRING" id="885580.ENSFDAP00000010474"/>
<dbReference type="CDD" id="cd00163">
    <property type="entry name" value="RNase_A"/>
    <property type="match status" value="1"/>
</dbReference>
<keyword evidence="8" id="KW-0278">Fertilization</keyword>
<dbReference type="PRINTS" id="PR00794">
    <property type="entry name" value="RIBONUCLEASE"/>
</dbReference>
<dbReference type="Pfam" id="PF00074">
    <property type="entry name" value="RnaseA"/>
    <property type="match status" value="1"/>
</dbReference>
<feature type="region of interest" description="Disordered" evidence="10">
    <location>
        <begin position="44"/>
        <end position="65"/>
    </location>
</feature>
<keyword evidence="5" id="KW-0732">Signal</keyword>
<name>A0A091DYQ7_FUKDA</name>
<evidence type="ECO:0000256" key="7">
    <source>
        <dbReference type="ARBA" id="ARBA00023180"/>
    </source>
</evidence>
<dbReference type="EMBL" id="KN121008">
    <property type="protein sequence ID" value="KFO37219.1"/>
    <property type="molecule type" value="Genomic_DNA"/>
</dbReference>
<evidence type="ECO:0000256" key="10">
    <source>
        <dbReference type="SAM" id="MobiDB-lite"/>
    </source>
</evidence>
<sequence>MKLTLVQIFFIMLLLLLGLGLGLGLGLQMAAAVLEDSDQPLNEFWSSDSQDKAEATEEGEGTQTPETLVLSNKAIVQPGWPEETIFSEDEVGESQGLRAEALFQSYRDYLRLDLTARECNAMMAPKMKQHNHSCITEYTFIHEDPSEVKAICNSPTVACELKGAKCHKSPRPFDLTYCKLSKPSQVTPNCSYLTFIMEKVILITCKDMKLQLTAIL</sequence>
<dbReference type="SMART" id="SM00092">
    <property type="entry name" value="RNAse_Pc"/>
    <property type="match status" value="1"/>
</dbReference>
<dbReference type="OrthoDB" id="9830114at2759"/>